<comment type="similarity">
    <text evidence="2">Belongs to the CDC45 family.</text>
</comment>
<feature type="compositionally biased region" description="Acidic residues" evidence="6">
    <location>
        <begin position="224"/>
        <end position="236"/>
    </location>
</feature>
<dbReference type="GO" id="GO:0000727">
    <property type="term" value="P:double-strand break repair via break-induced replication"/>
    <property type="evidence" value="ECO:0007669"/>
    <property type="project" value="TreeGrafter"/>
</dbReference>
<dbReference type="PANTHER" id="PTHR10507:SF0">
    <property type="entry name" value="CELL DIVISION CONTROL PROTEIN 45 HOMOLOG"/>
    <property type="match status" value="1"/>
</dbReference>
<accession>A0A1Y2H8V6</accession>
<evidence type="ECO:0000256" key="4">
    <source>
        <dbReference type="ARBA" id="ARBA00023242"/>
    </source>
</evidence>
<evidence type="ECO:0000256" key="2">
    <source>
        <dbReference type="ARBA" id="ARBA00010727"/>
    </source>
</evidence>
<gene>
    <name evidence="7" type="ORF">BCR44DRAFT_1443305</name>
</gene>
<dbReference type="GO" id="GO:0031261">
    <property type="term" value="C:DNA replication preinitiation complex"/>
    <property type="evidence" value="ECO:0007669"/>
    <property type="project" value="TreeGrafter"/>
</dbReference>
<organism evidence="7 8">
    <name type="scientific">Catenaria anguillulae PL171</name>
    <dbReference type="NCBI Taxonomy" id="765915"/>
    <lineage>
        <taxon>Eukaryota</taxon>
        <taxon>Fungi</taxon>
        <taxon>Fungi incertae sedis</taxon>
        <taxon>Blastocladiomycota</taxon>
        <taxon>Blastocladiomycetes</taxon>
        <taxon>Blastocladiales</taxon>
        <taxon>Catenariaceae</taxon>
        <taxon>Catenaria</taxon>
    </lineage>
</organism>
<evidence type="ECO:0000313" key="7">
    <source>
        <dbReference type="EMBL" id="ORZ31006.1"/>
    </source>
</evidence>
<evidence type="ECO:0000256" key="1">
    <source>
        <dbReference type="ARBA" id="ARBA00004123"/>
    </source>
</evidence>
<dbReference type="InterPro" id="IPR003874">
    <property type="entry name" value="CDC45"/>
</dbReference>
<evidence type="ECO:0000313" key="8">
    <source>
        <dbReference type="Proteomes" id="UP000193411"/>
    </source>
</evidence>
<sequence>MYRSIDDLESLYAAIVSSASQSAGAQTVMLLVPPELDAVCACKLLVSQLRIDYIAHRILPVSSYSDIRQACHDLPNLPDVSSIILINCGGMLPVGLLPNQRVYVIESRRPLNLDNLFASEYVYVVDGDGMVDRDLVEERDAYVAMVGADDDEDDDEDDNDQDEDEDLDIVEEDDDDDDDGFASDPDDTSASSTRRKRKRPRTSSPERTGRDTARADENDKGGNDNDDDDTDVDADESTSAGPKSPIFEPPPNQEDKENLGAFSTAALASGLPSSPSRSRSRPRSRSRQRDQFATIDSASSSSDTDQDDSNNDRPPLWPPRHPPRANARAHTSLALAPLIFNYYGQGTWLGTASALIMYRLITQLGRATPDAAWLAAVGVTAQAVNEEIARARYEACMSELDADIAQMVHTAQAAGAGAGAGAGVVSRATVDWRLPLYRHWSLLDALTCARGPAARLATWTEQGISRIRYLFAKLGVPLDEYSKPYVHMDKRARGVVDMQLAGEAPTVGLDPQGLQWKCVTRSTGEGKVVSAADVVDAVAAIASGGLPAAAMTTQGMLTGIGADAFYAMMGALGSDVQVGRGIEAAKCMVKETMRVAGTLITRRAIKTLRGLRYVLVRDVGDAMGALRTPWGVKQLALALGAALREVGRADLPLVVGVLQPRTGGAEAAAAASVEGDDDEPEGMVKRNKVGLAFQYAAADVQARVAQEWFDPSVLWIDKEDVTDFLEVLQGRLAAPE</sequence>
<feature type="region of interest" description="Disordered" evidence="6">
    <location>
        <begin position="146"/>
        <end position="325"/>
    </location>
</feature>
<dbReference type="AlphaFoldDB" id="A0A1Y2H8V6"/>
<dbReference type="GO" id="GO:0006270">
    <property type="term" value="P:DNA replication initiation"/>
    <property type="evidence" value="ECO:0007669"/>
    <property type="project" value="InterPro"/>
</dbReference>
<keyword evidence="4" id="KW-0539">Nucleus</keyword>
<dbReference type="GO" id="GO:0003682">
    <property type="term" value="F:chromatin binding"/>
    <property type="evidence" value="ECO:0007669"/>
    <property type="project" value="TreeGrafter"/>
</dbReference>
<protein>
    <submittedName>
        <fullName evidence="7">CDC45 family</fullName>
    </submittedName>
</protein>
<dbReference type="GO" id="GO:1902977">
    <property type="term" value="P:mitotic DNA replication preinitiation complex assembly"/>
    <property type="evidence" value="ECO:0007669"/>
    <property type="project" value="TreeGrafter"/>
</dbReference>
<evidence type="ECO:0000256" key="6">
    <source>
        <dbReference type="SAM" id="MobiDB-lite"/>
    </source>
</evidence>
<proteinExistence type="inferred from homology"/>
<dbReference type="Pfam" id="PF02724">
    <property type="entry name" value="CDC45"/>
    <property type="match status" value="1"/>
</dbReference>
<dbReference type="EMBL" id="MCFL01000069">
    <property type="protein sequence ID" value="ORZ31006.1"/>
    <property type="molecule type" value="Genomic_DNA"/>
</dbReference>
<dbReference type="Proteomes" id="UP000193411">
    <property type="component" value="Unassembled WGS sequence"/>
</dbReference>
<feature type="compositionally biased region" description="Acidic residues" evidence="6">
    <location>
        <begin position="148"/>
        <end position="187"/>
    </location>
</feature>
<dbReference type="PANTHER" id="PTHR10507">
    <property type="entry name" value="CDC45-RELATED PROTEIN"/>
    <property type="match status" value="1"/>
</dbReference>
<keyword evidence="5" id="KW-0131">Cell cycle</keyword>
<comment type="subcellular location">
    <subcellularLocation>
        <location evidence="1">Nucleus</location>
    </subcellularLocation>
</comment>
<evidence type="ECO:0000256" key="3">
    <source>
        <dbReference type="ARBA" id="ARBA00022705"/>
    </source>
</evidence>
<keyword evidence="3" id="KW-0235">DNA replication</keyword>
<dbReference type="GO" id="GO:0003697">
    <property type="term" value="F:single-stranded DNA binding"/>
    <property type="evidence" value="ECO:0007669"/>
    <property type="project" value="TreeGrafter"/>
</dbReference>
<evidence type="ECO:0000256" key="5">
    <source>
        <dbReference type="ARBA" id="ARBA00023306"/>
    </source>
</evidence>
<keyword evidence="8" id="KW-1185">Reference proteome</keyword>
<reference evidence="7 8" key="1">
    <citation type="submission" date="2016-07" db="EMBL/GenBank/DDBJ databases">
        <title>Pervasive Adenine N6-methylation of Active Genes in Fungi.</title>
        <authorList>
            <consortium name="DOE Joint Genome Institute"/>
            <person name="Mondo S.J."/>
            <person name="Dannebaum R.O."/>
            <person name="Kuo R.C."/>
            <person name="Labutti K."/>
            <person name="Haridas S."/>
            <person name="Kuo A."/>
            <person name="Salamov A."/>
            <person name="Ahrendt S.R."/>
            <person name="Lipzen A."/>
            <person name="Sullivan W."/>
            <person name="Andreopoulos W.B."/>
            <person name="Clum A."/>
            <person name="Lindquist E."/>
            <person name="Daum C."/>
            <person name="Ramamoorthy G.K."/>
            <person name="Gryganskyi A."/>
            <person name="Culley D."/>
            <person name="Magnuson J.K."/>
            <person name="James T.Y."/>
            <person name="O'Malley M.A."/>
            <person name="Stajich J.E."/>
            <person name="Spatafora J.W."/>
            <person name="Visel A."/>
            <person name="Grigoriev I.V."/>
        </authorList>
    </citation>
    <scope>NUCLEOTIDE SEQUENCE [LARGE SCALE GENOMIC DNA]</scope>
    <source>
        <strain evidence="7 8">PL171</strain>
    </source>
</reference>
<feature type="compositionally biased region" description="Basic and acidic residues" evidence="6">
    <location>
        <begin position="207"/>
        <end position="223"/>
    </location>
</feature>
<name>A0A1Y2H8V6_9FUNG</name>
<dbReference type="GO" id="GO:0003688">
    <property type="term" value="F:DNA replication origin binding"/>
    <property type="evidence" value="ECO:0007669"/>
    <property type="project" value="TreeGrafter"/>
</dbReference>
<comment type="caution">
    <text evidence="7">The sequence shown here is derived from an EMBL/GenBank/DDBJ whole genome shotgun (WGS) entry which is preliminary data.</text>
</comment>
<dbReference type="STRING" id="765915.A0A1Y2H8V6"/>
<dbReference type="OrthoDB" id="10258882at2759"/>